<comment type="caution">
    <text evidence="2">The sequence shown here is derived from an EMBL/GenBank/DDBJ whole genome shotgun (WGS) entry which is preliminary data.</text>
</comment>
<feature type="region of interest" description="Disordered" evidence="1">
    <location>
        <begin position="48"/>
        <end position="138"/>
    </location>
</feature>
<accession>A0AAE0ZZP7</accession>
<evidence type="ECO:0000313" key="3">
    <source>
        <dbReference type="Proteomes" id="UP001283361"/>
    </source>
</evidence>
<dbReference type="EMBL" id="JAWDGP010002895">
    <property type="protein sequence ID" value="KAK3778659.1"/>
    <property type="molecule type" value="Genomic_DNA"/>
</dbReference>
<evidence type="ECO:0000313" key="2">
    <source>
        <dbReference type="EMBL" id="KAK3778659.1"/>
    </source>
</evidence>
<evidence type="ECO:0000256" key="1">
    <source>
        <dbReference type="SAM" id="MobiDB-lite"/>
    </source>
</evidence>
<feature type="compositionally biased region" description="Basic and acidic residues" evidence="1">
    <location>
        <begin position="129"/>
        <end position="138"/>
    </location>
</feature>
<organism evidence="2 3">
    <name type="scientific">Elysia crispata</name>
    <name type="common">lettuce slug</name>
    <dbReference type="NCBI Taxonomy" id="231223"/>
    <lineage>
        <taxon>Eukaryota</taxon>
        <taxon>Metazoa</taxon>
        <taxon>Spiralia</taxon>
        <taxon>Lophotrochozoa</taxon>
        <taxon>Mollusca</taxon>
        <taxon>Gastropoda</taxon>
        <taxon>Heterobranchia</taxon>
        <taxon>Euthyneura</taxon>
        <taxon>Panpulmonata</taxon>
        <taxon>Sacoglossa</taxon>
        <taxon>Placobranchoidea</taxon>
        <taxon>Plakobranchidae</taxon>
        <taxon>Elysia</taxon>
    </lineage>
</organism>
<dbReference type="Proteomes" id="UP001283361">
    <property type="component" value="Unassembled WGS sequence"/>
</dbReference>
<proteinExistence type="predicted"/>
<sequence length="138" mass="15851">MFDLWVYVGQSFIPFVCLIQYDRRKRDTLCLTFSSDCPFDQFSHAILETSNASPPRQDKARRLTGLPTSTSWSPRHFDDRCTMAGSWATGQVRSEDRRQRSGGHLGKGDAPVSWWLDDGTQKKTPPKIVRLESNEKWV</sequence>
<dbReference type="AlphaFoldDB" id="A0AAE0ZZP7"/>
<keyword evidence="3" id="KW-1185">Reference proteome</keyword>
<gene>
    <name evidence="2" type="ORF">RRG08_012933</name>
</gene>
<name>A0AAE0ZZP7_9GAST</name>
<reference evidence="2" key="1">
    <citation type="journal article" date="2023" name="G3 (Bethesda)">
        <title>A reference genome for the long-term kleptoplast-retaining sea slug Elysia crispata morphotype clarki.</title>
        <authorList>
            <person name="Eastman K.E."/>
            <person name="Pendleton A.L."/>
            <person name="Shaikh M.A."/>
            <person name="Suttiyut T."/>
            <person name="Ogas R."/>
            <person name="Tomko P."/>
            <person name="Gavelis G."/>
            <person name="Widhalm J.R."/>
            <person name="Wisecaver J.H."/>
        </authorList>
    </citation>
    <scope>NUCLEOTIDE SEQUENCE</scope>
    <source>
        <strain evidence="2">ECLA1</strain>
    </source>
</reference>
<protein>
    <submittedName>
        <fullName evidence="2">Uncharacterized protein</fullName>
    </submittedName>
</protein>